<feature type="signal peptide" evidence="6">
    <location>
        <begin position="1"/>
        <end position="21"/>
    </location>
</feature>
<dbReference type="InterPro" id="IPR039910">
    <property type="entry name" value="D15-like"/>
</dbReference>
<keyword evidence="9" id="KW-1185">Reference proteome</keyword>
<dbReference type="GO" id="GO:0019867">
    <property type="term" value="C:outer membrane"/>
    <property type="evidence" value="ECO:0007669"/>
    <property type="project" value="InterPro"/>
</dbReference>
<keyword evidence="4" id="KW-0472">Membrane</keyword>
<accession>F3QPV4</accession>
<dbReference type="RefSeq" id="WP_008624259.1">
    <property type="nucleotide sequence ID" value="NZ_GL883811.1"/>
</dbReference>
<dbReference type="PROSITE" id="PS51257">
    <property type="entry name" value="PROKAR_LIPOPROTEIN"/>
    <property type="match status" value="1"/>
</dbReference>
<dbReference type="Proteomes" id="UP000005546">
    <property type="component" value="Unassembled WGS sequence"/>
</dbReference>
<evidence type="ECO:0000259" key="7">
    <source>
        <dbReference type="Pfam" id="PF01103"/>
    </source>
</evidence>
<dbReference type="EMBL" id="AFBR01000007">
    <property type="protein sequence ID" value="EGG57462.1"/>
    <property type="molecule type" value="Genomic_DNA"/>
</dbReference>
<evidence type="ECO:0000256" key="1">
    <source>
        <dbReference type="ARBA" id="ARBA00004370"/>
    </source>
</evidence>
<evidence type="ECO:0000256" key="5">
    <source>
        <dbReference type="ARBA" id="ARBA00023237"/>
    </source>
</evidence>
<evidence type="ECO:0000256" key="3">
    <source>
        <dbReference type="ARBA" id="ARBA00022729"/>
    </source>
</evidence>
<keyword evidence="3 6" id="KW-0732">Signal</keyword>
<organism evidence="8 9">
    <name type="scientific">Paraprevotella xylaniphila YIT 11841</name>
    <dbReference type="NCBI Taxonomy" id="762982"/>
    <lineage>
        <taxon>Bacteria</taxon>
        <taxon>Pseudomonadati</taxon>
        <taxon>Bacteroidota</taxon>
        <taxon>Bacteroidia</taxon>
        <taxon>Bacteroidales</taxon>
        <taxon>Prevotellaceae</taxon>
        <taxon>Paraprevotella</taxon>
    </lineage>
</organism>
<dbReference type="InterPro" id="IPR000184">
    <property type="entry name" value="Bac_surfAg_D15"/>
</dbReference>
<feature type="domain" description="Bacterial surface antigen (D15)" evidence="7">
    <location>
        <begin position="644"/>
        <end position="807"/>
    </location>
</feature>
<comment type="subcellular location">
    <subcellularLocation>
        <location evidence="1">Membrane</location>
    </subcellularLocation>
</comment>
<name>F3QPV4_9BACT</name>
<gene>
    <name evidence="8" type="ORF">HMPREF9442_00191</name>
</gene>
<dbReference type="PANTHER" id="PTHR12815">
    <property type="entry name" value="SORTING AND ASSEMBLY MACHINERY SAMM50 PROTEIN FAMILY MEMBER"/>
    <property type="match status" value="1"/>
</dbReference>
<keyword evidence="5" id="KW-0998">Cell outer membrane</keyword>
<dbReference type="STRING" id="762982.HMPREF9442_00191"/>
<dbReference type="AlphaFoldDB" id="F3QPV4"/>
<evidence type="ECO:0000256" key="2">
    <source>
        <dbReference type="ARBA" id="ARBA00022692"/>
    </source>
</evidence>
<dbReference type="OrthoDB" id="9814535at2"/>
<dbReference type="Gene3D" id="2.40.160.50">
    <property type="entry name" value="membrane protein fhac: a member of the omp85/tpsb transporter family"/>
    <property type="match status" value="1"/>
</dbReference>
<evidence type="ECO:0000313" key="9">
    <source>
        <dbReference type="Proteomes" id="UP000005546"/>
    </source>
</evidence>
<feature type="chain" id="PRO_5003300505" evidence="6">
    <location>
        <begin position="22"/>
        <end position="831"/>
    </location>
</feature>
<evidence type="ECO:0000256" key="6">
    <source>
        <dbReference type="SAM" id="SignalP"/>
    </source>
</evidence>
<protein>
    <submittedName>
        <fullName evidence="8">Outer membrane protein, OMP85 family</fullName>
    </submittedName>
</protein>
<dbReference type="PANTHER" id="PTHR12815:SF47">
    <property type="entry name" value="TRANSLOCATION AND ASSEMBLY MODULE SUBUNIT TAMA"/>
    <property type="match status" value="1"/>
</dbReference>
<reference evidence="8 9" key="1">
    <citation type="submission" date="2011-02" db="EMBL/GenBank/DDBJ databases">
        <authorList>
            <person name="Weinstock G."/>
            <person name="Sodergren E."/>
            <person name="Clifton S."/>
            <person name="Fulton L."/>
            <person name="Fulton B."/>
            <person name="Courtney L."/>
            <person name="Fronick C."/>
            <person name="Harrison M."/>
            <person name="Strong C."/>
            <person name="Farmer C."/>
            <person name="Delahaunty K."/>
            <person name="Markovic C."/>
            <person name="Hall O."/>
            <person name="Minx P."/>
            <person name="Tomlinson C."/>
            <person name="Mitreva M."/>
            <person name="Hou S."/>
            <person name="Chen J."/>
            <person name="Wollam A."/>
            <person name="Pepin K.H."/>
            <person name="Johnson M."/>
            <person name="Bhonagiri V."/>
            <person name="Zhang X."/>
            <person name="Suruliraj S."/>
            <person name="Warren W."/>
            <person name="Chinwalla A."/>
            <person name="Mardis E.R."/>
            <person name="Wilson R.K."/>
        </authorList>
    </citation>
    <scope>NUCLEOTIDE SEQUENCE [LARGE SCALE GENOMIC DNA]</scope>
    <source>
        <strain evidence="8 9">YIT 11841</strain>
    </source>
</reference>
<dbReference type="HOGENOM" id="CLU_010929_0_0_10"/>
<keyword evidence="2" id="KW-0812">Transmembrane</keyword>
<evidence type="ECO:0000313" key="8">
    <source>
        <dbReference type="EMBL" id="EGG57462.1"/>
    </source>
</evidence>
<sequence length="831" mass="94179">MMKARLKIYCGIILCCGLAAGCSTTKNLPEEEVLYTGIKEIDYGQKSKKKAKKKAKQKEEEGVITSLADAYKAVDDLLTQRDLSVLKRKEELTQEQKDSIAAVQRIEEEAYETAKEEVDAALAYAPNNALFGSSSYRIPFPTGLWIYNALVGKKSRFAKWLFDTFAGTPVFISTVNPKTRALVAQNTLRNYGYFNGTVDYEILPEKNPKKAKISYTIRPRNLFRLDSIAYLRFPAVGDSLIRETFRQRTLFSGDPFSVINLDAERTRIYNMFRNSGYFYYKPEYITYRADTIQRPGFVQLQVVPADGIPASANKRYYLGRTTVNLFNNESYELTDTLRFRDYTLYYNGGKKGKIPLRFGALRRNLFYRKGMLYRQDIMSFVQQQLSEMNVFSTVNLKYVPRDTTALNDTLDIEITGILDKPYDGEFTTKVTSKSNGQIGPGLSFSMSKRNAFRGAEKLKFEVHGSYEWQTNSTVKGRSSVINSYEYGTSLSLDYPRLIFPGARKFSRRAKTSTSFVLDATWMNRANYFGMVSLSARAAYTYQARPTIKHEFVPFRLDYDELLSTTATFDSIMNVNQALYVSMRDQFVPSMRYTFTYSSPRRARNPRTFIFEVKESGNVTSGIYAAFGKPFNQKDKKLFNVPFAQYIRFLAEFREEFRLTPRTSIATRVGTGVIFSYGNSTAAPYNDLFSVGGANSIRAFTVRGVGPGSYIPGASAYSYIDQMGDFKIEMNAEYRFPIVSMLSGAVFLDAGNVWLLDADVNRPGGTFDISRFGKDLALGTGLGIRCDLDFLVLRFDVGVGLHAPYDTGKSGYYNMPKFKDSLGYHFAVGYPF</sequence>
<dbReference type="eggNOG" id="COG4775">
    <property type="taxonomic scope" value="Bacteria"/>
</dbReference>
<comment type="caution">
    <text evidence="8">The sequence shown here is derived from an EMBL/GenBank/DDBJ whole genome shotgun (WGS) entry which is preliminary data.</text>
</comment>
<proteinExistence type="predicted"/>
<evidence type="ECO:0000256" key="4">
    <source>
        <dbReference type="ARBA" id="ARBA00023136"/>
    </source>
</evidence>
<dbReference type="Pfam" id="PF01103">
    <property type="entry name" value="Omp85"/>
    <property type="match status" value="1"/>
</dbReference>